<reference evidence="3 4" key="1">
    <citation type="journal article" date="2009" name="Genome Res.">
        <title>Complete genome of the cellulolytic thermophile Acidothermus cellulolyticus 11B provides insights into its ecophysiological and evolutionary adaptations.</title>
        <authorList>
            <person name="Barabote R.D."/>
            <person name="Xie G."/>
            <person name="Leu D.H."/>
            <person name="Normand P."/>
            <person name="Necsulea A."/>
            <person name="Daubin V."/>
            <person name="Medigue C."/>
            <person name="Adney W.S."/>
            <person name="Xu X.C."/>
            <person name="Lapidus A."/>
            <person name="Parales R.E."/>
            <person name="Detter C."/>
            <person name="Pujic P."/>
            <person name="Bruce D."/>
            <person name="Lavire C."/>
            <person name="Challacombe J.F."/>
            <person name="Brettin T.S."/>
            <person name="Berry A.M."/>
        </authorList>
    </citation>
    <scope>NUCLEOTIDE SEQUENCE [LARGE SCALE GENOMIC DNA]</scope>
    <source>
        <strain evidence="4">ATCC 43068 / DSM 8971 / 11B</strain>
    </source>
</reference>
<dbReference type="InterPro" id="IPR006016">
    <property type="entry name" value="UspA"/>
</dbReference>
<dbReference type="PANTHER" id="PTHR46553:SF3">
    <property type="entry name" value="ADENINE NUCLEOTIDE ALPHA HYDROLASES-LIKE SUPERFAMILY PROTEIN"/>
    <property type="match status" value="1"/>
</dbReference>
<dbReference type="Proteomes" id="UP000008221">
    <property type="component" value="Chromosome"/>
</dbReference>
<dbReference type="InParanoid" id="A0LVT6"/>
<evidence type="ECO:0000259" key="2">
    <source>
        <dbReference type="Pfam" id="PF00582"/>
    </source>
</evidence>
<sequence>MVEQLIATGVDDTAHDVTQTEPEPTATEARRNLVVVGVDGSACSAKALAWAEEYAKTVGADLALVIAWHWPTAYGEPIPFEDFTPEADAAEVLRKAAATLTLPSERVRLVVRQGAAGDVLVKASESARLLVVGCRGHGSLLKRVIGSTSIYCAHHAHCPVVIVR</sequence>
<dbReference type="CDD" id="cd00293">
    <property type="entry name" value="USP-like"/>
    <property type="match status" value="1"/>
</dbReference>
<organism evidence="3 4">
    <name type="scientific">Acidothermus cellulolyticus (strain ATCC 43068 / DSM 8971 / 11B)</name>
    <dbReference type="NCBI Taxonomy" id="351607"/>
    <lineage>
        <taxon>Bacteria</taxon>
        <taxon>Bacillati</taxon>
        <taxon>Actinomycetota</taxon>
        <taxon>Actinomycetes</taxon>
        <taxon>Acidothermales</taxon>
        <taxon>Acidothermaceae</taxon>
        <taxon>Acidothermus</taxon>
    </lineage>
</organism>
<feature type="domain" description="UspA" evidence="2">
    <location>
        <begin position="34"/>
        <end position="164"/>
    </location>
</feature>
<proteinExistence type="inferred from homology"/>
<keyword evidence="4" id="KW-1185">Reference proteome</keyword>
<protein>
    <submittedName>
        <fullName evidence="3">UspA domain protein</fullName>
    </submittedName>
</protein>
<name>A0LVT6_ACIC1</name>
<comment type="similarity">
    <text evidence="1">Belongs to the universal stress protein A family.</text>
</comment>
<evidence type="ECO:0000313" key="3">
    <source>
        <dbReference type="EMBL" id="ABK53546.1"/>
    </source>
</evidence>
<dbReference type="PRINTS" id="PR01438">
    <property type="entry name" value="UNVRSLSTRESS"/>
</dbReference>
<dbReference type="RefSeq" id="WP_011720609.1">
    <property type="nucleotide sequence ID" value="NC_008578.1"/>
</dbReference>
<dbReference type="KEGG" id="ace:Acel_1774"/>
<dbReference type="EMBL" id="CP000481">
    <property type="protein sequence ID" value="ABK53546.1"/>
    <property type="molecule type" value="Genomic_DNA"/>
</dbReference>
<dbReference type="OrthoDB" id="6174426at2"/>
<dbReference type="HOGENOM" id="CLU_049301_9_1_11"/>
<dbReference type="Pfam" id="PF00582">
    <property type="entry name" value="Usp"/>
    <property type="match status" value="1"/>
</dbReference>
<dbReference type="eggNOG" id="COG0589">
    <property type="taxonomic scope" value="Bacteria"/>
</dbReference>
<gene>
    <name evidence="3" type="ordered locus">Acel_1774</name>
</gene>
<dbReference type="InterPro" id="IPR006015">
    <property type="entry name" value="Universal_stress_UspA"/>
</dbReference>
<dbReference type="AlphaFoldDB" id="A0LVT6"/>
<evidence type="ECO:0000256" key="1">
    <source>
        <dbReference type="ARBA" id="ARBA00008791"/>
    </source>
</evidence>
<dbReference type="Gene3D" id="3.40.50.620">
    <property type="entry name" value="HUPs"/>
    <property type="match status" value="1"/>
</dbReference>
<evidence type="ECO:0000313" key="4">
    <source>
        <dbReference type="Proteomes" id="UP000008221"/>
    </source>
</evidence>
<dbReference type="PANTHER" id="PTHR46553">
    <property type="entry name" value="ADENINE NUCLEOTIDE ALPHA HYDROLASES-LIKE SUPERFAMILY PROTEIN"/>
    <property type="match status" value="1"/>
</dbReference>
<dbReference type="STRING" id="351607.Acel_1774"/>
<accession>A0LVT6</accession>
<dbReference type="SUPFAM" id="SSF52402">
    <property type="entry name" value="Adenine nucleotide alpha hydrolases-like"/>
    <property type="match status" value="1"/>
</dbReference>
<dbReference type="InterPro" id="IPR014729">
    <property type="entry name" value="Rossmann-like_a/b/a_fold"/>
</dbReference>